<feature type="domain" description="DinB-like" evidence="1">
    <location>
        <begin position="31"/>
        <end position="166"/>
    </location>
</feature>
<dbReference type="AlphaFoldDB" id="A0A098M5W1"/>
<reference evidence="2 3" key="1">
    <citation type="submission" date="2014-08" db="EMBL/GenBank/DDBJ databases">
        <authorList>
            <person name="den Bakker H.C."/>
        </authorList>
    </citation>
    <scope>NUCLEOTIDE SEQUENCE [LARGE SCALE GENOMIC DNA]</scope>
    <source>
        <strain evidence="2 3">DSM 18334</strain>
    </source>
</reference>
<dbReference type="OrthoDB" id="9793216at2"/>
<evidence type="ECO:0000313" key="2">
    <source>
        <dbReference type="EMBL" id="KGE17944.1"/>
    </source>
</evidence>
<dbReference type="Pfam" id="PF12867">
    <property type="entry name" value="DinB_2"/>
    <property type="match status" value="1"/>
</dbReference>
<name>A0A098M5W1_9BACL</name>
<accession>A0A098M5W1</accession>
<dbReference type="InterPro" id="IPR024775">
    <property type="entry name" value="DinB-like"/>
</dbReference>
<dbReference type="InterPro" id="IPR034660">
    <property type="entry name" value="DinB/YfiT-like"/>
</dbReference>
<dbReference type="SUPFAM" id="SSF109854">
    <property type="entry name" value="DinB/YfiT-like putative metalloenzymes"/>
    <property type="match status" value="1"/>
</dbReference>
<keyword evidence="3" id="KW-1185">Reference proteome</keyword>
<organism evidence="2 3">
    <name type="scientific">Paenibacillus wynnii</name>
    <dbReference type="NCBI Taxonomy" id="268407"/>
    <lineage>
        <taxon>Bacteria</taxon>
        <taxon>Bacillati</taxon>
        <taxon>Bacillota</taxon>
        <taxon>Bacilli</taxon>
        <taxon>Bacillales</taxon>
        <taxon>Paenibacillaceae</taxon>
        <taxon>Paenibacillus</taxon>
    </lineage>
</organism>
<reference evidence="2 3" key="2">
    <citation type="submission" date="2014-10" db="EMBL/GenBank/DDBJ databases">
        <title>Comparative genomics of the Paenibacillus odorifer group.</title>
        <authorList>
            <person name="Tsai Y.-C."/>
            <person name="Martin N."/>
            <person name="Korlach J."/>
            <person name="Wiedmann M."/>
        </authorList>
    </citation>
    <scope>NUCLEOTIDE SEQUENCE [LARGE SCALE GENOMIC DNA]</scope>
    <source>
        <strain evidence="2 3">DSM 18334</strain>
    </source>
</reference>
<dbReference type="RefSeq" id="WP_036657493.1">
    <property type="nucleotide sequence ID" value="NZ_JQCR01000003.1"/>
</dbReference>
<evidence type="ECO:0000259" key="1">
    <source>
        <dbReference type="Pfam" id="PF12867"/>
    </source>
</evidence>
<dbReference type="Gene3D" id="1.20.120.450">
    <property type="entry name" value="dinb family like domain"/>
    <property type="match status" value="1"/>
</dbReference>
<dbReference type="eggNOG" id="COG2318">
    <property type="taxonomic scope" value="Bacteria"/>
</dbReference>
<evidence type="ECO:0000313" key="3">
    <source>
        <dbReference type="Proteomes" id="UP000029734"/>
    </source>
</evidence>
<gene>
    <name evidence="2" type="ORF">PWYN_25710</name>
</gene>
<protein>
    <submittedName>
        <fullName evidence="2">Squalene-hopene cyclase</fullName>
    </submittedName>
</protein>
<sequence>MEKRPNRNEYGDFYANYISLVPENGELVAIFREQSQAIFAFLGELSDVQGGYRYAPEKWNIKQIIGHLIDNDRIMSYRLLRIARGDKTPLAGYEENDYVDSGCFDRFTLKQMIDHYKLVRESTLVLLESLPQEAWTRTGTANDSLISVRALICVLIGHVIHHLNVIHERYLNREV</sequence>
<dbReference type="STRING" id="268407.PWYN_25710"/>
<dbReference type="Proteomes" id="UP000029734">
    <property type="component" value="Unassembled WGS sequence"/>
</dbReference>
<proteinExistence type="predicted"/>
<comment type="caution">
    <text evidence="2">The sequence shown here is derived from an EMBL/GenBank/DDBJ whole genome shotgun (WGS) entry which is preliminary data.</text>
</comment>
<dbReference type="EMBL" id="JQCR01000003">
    <property type="protein sequence ID" value="KGE17944.1"/>
    <property type="molecule type" value="Genomic_DNA"/>
</dbReference>